<accession>A0ACC1TTI2</accession>
<keyword evidence="2" id="KW-1185">Reference proteome</keyword>
<comment type="caution">
    <text evidence="1">The sequence shown here is derived from an EMBL/GenBank/DDBJ whole genome shotgun (WGS) entry which is preliminary data.</text>
</comment>
<evidence type="ECO:0000313" key="2">
    <source>
        <dbReference type="Proteomes" id="UP001163835"/>
    </source>
</evidence>
<name>A0ACC1TTI2_9AGAR</name>
<dbReference type="Proteomes" id="UP001163835">
    <property type="component" value="Unassembled WGS sequence"/>
</dbReference>
<organism evidence="1 2">
    <name type="scientific">Lentinula aff. lateritia</name>
    <dbReference type="NCBI Taxonomy" id="2804960"/>
    <lineage>
        <taxon>Eukaryota</taxon>
        <taxon>Fungi</taxon>
        <taxon>Dikarya</taxon>
        <taxon>Basidiomycota</taxon>
        <taxon>Agaricomycotina</taxon>
        <taxon>Agaricomycetes</taxon>
        <taxon>Agaricomycetidae</taxon>
        <taxon>Agaricales</taxon>
        <taxon>Marasmiineae</taxon>
        <taxon>Omphalotaceae</taxon>
        <taxon>Lentinula</taxon>
    </lineage>
</organism>
<proteinExistence type="predicted"/>
<evidence type="ECO:0000313" key="1">
    <source>
        <dbReference type="EMBL" id="KAJ3807937.1"/>
    </source>
</evidence>
<reference evidence="1" key="1">
    <citation type="submission" date="2022-09" db="EMBL/GenBank/DDBJ databases">
        <title>A Global Phylogenomic Analysis of the Shiitake Genus Lentinula.</title>
        <authorList>
            <consortium name="DOE Joint Genome Institute"/>
            <person name="Sierra-Patev S."/>
            <person name="Min B."/>
            <person name="Naranjo-Ortiz M."/>
            <person name="Looney B."/>
            <person name="Konkel Z."/>
            <person name="Slot J.C."/>
            <person name="Sakamoto Y."/>
            <person name="Steenwyk J.L."/>
            <person name="Rokas A."/>
            <person name="Carro J."/>
            <person name="Camarero S."/>
            <person name="Ferreira P."/>
            <person name="Molpeceres G."/>
            <person name="Ruiz-Duenas F.J."/>
            <person name="Serrano A."/>
            <person name="Henrissat B."/>
            <person name="Drula E."/>
            <person name="Hughes K.W."/>
            <person name="Mata J.L."/>
            <person name="Ishikawa N.K."/>
            <person name="Vargas-Isla R."/>
            <person name="Ushijima S."/>
            <person name="Smith C.A."/>
            <person name="Ahrendt S."/>
            <person name="Andreopoulos W."/>
            <person name="He G."/>
            <person name="Labutti K."/>
            <person name="Lipzen A."/>
            <person name="Ng V."/>
            <person name="Riley R."/>
            <person name="Sandor L."/>
            <person name="Barry K."/>
            <person name="Martinez A.T."/>
            <person name="Xiao Y."/>
            <person name="Gibbons J.G."/>
            <person name="Terashima K."/>
            <person name="Grigoriev I.V."/>
            <person name="Hibbett D.S."/>
        </authorList>
    </citation>
    <scope>NUCLEOTIDE SEQUENCE</scope>
    <source>
        <strain evidence="1">TMI1499</strain>
    </source>
</reference>
<sequence>MTVQKAQGQTLSTVVVDYESCYGTEAPYVMASCIKSLDGLLILQPFQLKKIQCCSSTDSCNEHIQLGIPAVHTTMNHVSLSEQAEARVKVTSYKWQPSSISDKELTLVS</sequence>
<dbReference type="EMBL" id="MU795262">
    <property type="protein sequence ID" value="KAJ3807937.1"/>
    <property type="molecule type" value="Genomic_DNA"/>
</dbReference>
<protein>
    <submittedName>
        <fullName evidence="1">Uncharacterized protein</fullName>
    </submittedName>
</protein>
<gene>
    <name evidence="1" type="ORF">F5876DRAFT_47092</name>
</gene>